<organism evidence="1 2">
    <name type="scientific">Helicobacter brantae</name>
    <dbReference type="NCBI Taxonomy" id="375927"/>
    <lineage>
        <taxon>Bacteria</taxon>
        <taxon>Pseudomonadati</taxon>
        <taxon>Campylobacterota</taxon>
        <taxon>Epsilonproteobacteria</taxon>
        <taxon>Campylobacterales</taxon>
        <taxon>Helicobacteraceae</taxon>
        <taxon>Helicobacter</taxon>
    </lineage>
</organism>
<dbReference type="EMBL" id="NXLV01000004">
    <property type="protein sequence ID" value="RDU71136.1"/>
    <property type="molecule type" value="Genomic_DNA"/>
</dbReference>
<protein>
    <submittedName>
        <fullName evidence="1">Uncharacterized protein</fullName>
    </submittedName>
</protein>
<reference evidence="1 2" key="1">
    <citation type="submission" date="2018-04" db="EMBL/GenBank/DDBJ databases">
        <title>Novel Campyloabacter and Helicobacter Species and Strains.</title>
        <authorList>
            <person name="Mannion A.J."/>
            <person name="Shen Z."/>
            <person name="Fox J.G."/>
        </authorList>
    </citation>
    <scope>NUCLEOTIDE SEQUENCE [LARGE SCALE GENOMIC DNA]</scope>
    <source>
        <strain evidence="1 2">MIT 04-9366</strain>
    </source>
</reference>
<sequence>MIKILFIIFINMSKHFFFIKKLSFLLFSCLIFLPDSHKDIQKFIRQKRLFDTISESVQKKGVLVVERVEQERFALK</sequence>
<dbReference type="Proteomes" id="UP000257045">
    <property type="component" value="Unassembled WGS sequence"/>
</dbReference>
<name>A0A3D8J1Q6_9HELI</name>
<dbReference type="AlphaFoldDB" id="A0A3D8J1Q6"/>
<gene>
    <name evidence="1" type="ORF">CQA58_03215</name>
</gene>
<evidence type="ECO:0000313" key="2">
    <source>
        <dbReference type="Proteomes" id="UP000257045"/>
    </source>
</evidence>
<evidence type="ECO:0000313" key="1">
    <source>
        <dbReference type="EMBL" id="RDU71136.1"/>
    </source>
</evidence>
<keyword evidence="2" id="KW-1185">Reference proteome</keyword>
<proteinExistence type="predicted"/>
<comment type="caution">
    <text evidence="1">The sequence shown here is derived from an EMBL/GenBank/DDBJ whole genome shotgun (WGS) entry which is preliminary data.</text>
</comment>
<accession>A0A3D8J1Q6</accession>